<dbReference type="EMBL" id="CP001778">
    <property type="protein sequence ID" value="ADD41417.1"/>
    <property type="molecule type" value="Genomic_DNA"/>
</dbReference>
<gene>
    <name evidence="1" type="ordered locus">Snas_1718</name>
</gene>
<dbReference type="OrthoDB" id="155290at2"/>
<dbReference type="Proteomes" id="UP000000844">
    <property type="component" value="Chromosome"/>
</dbReference>
<accession>D3PXF4</accession>
<evidence type="ECO:0000313" key="1">
    <source>
        <dbReference type="EMBL" id="ADD41417.1"/>
    </source>
</evidence>
<reference evidence="1 2" key="1">
    <citation type="journal article" date="2009" name="Stand. Genomic Sci.">
        <title>Complete genome sequence of Stackebrandtia nassauensis type strain (LLR-40K-21).</title>
        <authorList>
            <person name="Munk C."/>
            <person name="Lapidus A."/>
            <person name="Copeland A."/>
            <person name="Jando M."/>
            <person name="Mayilraj S."/>
            <person name="Glavina Del Rio T."/>
            <person name="Nolan M."/>
            <person name="Chen F."/>
            <person name="Lucas S."/>
            <person name="Tice H."/>
            <person name="Cheng J.F."/>
            <person name="Han C."/>
            <person name="Detter J.C."/>
            <person name="Bruce D."/>
            <person name="Goodwin L."/>
            <person name="Chain P."/>
            <person name="Pitluck S."/>
            <person name="Goker M."/>
            <person name="Ovchinikova G."/>
            <person name="Pati A."/>
            <person name="Ivanova N."/>
            <person name="Mavromatis K."/>
            <person name="Chen A."/>
            <person name="Palaniappan K."/>
            <person name="Land M."/>
            <person name="Hauser L."/>
            <person name="Chang Y.J."/>
            <person name="Jeffries C.D."/>
            <person name="Bristow J."/>
            <person name="Eisen J.A."/>
            <person name="Markowitz V."/>
            <person name="Hugenholtz P."/>
            <person name="Kyrpides N.C."/>
            <person name="Klenk H.P."/>
        </authorList>
    </citation>
    <scope>NUCLEOTIDE SEQUENCE [LARGE SCALE GENOMIC DNA]</scope>
    <source>
        <strain evidence="2">DSM 44728 / CIP 108903 / NRRL B-16338 / NBRC 102104 / LLR-40K-21</strain>
    </source>
</reference>
<dbReference type="STRING" id="446470.Snas_1718"/>
<evidence type="ECO:0000313" key="2">
    <source>
        <dbReference type="Proteomes" id="UP000000844"/>
    </source>
</evidence>
<keyword evidence="2" id="KW-1185">Reference proteome</keyword>
<protein>
    <submittedName>
        <fullName evidence="1">Uncharacterized protein</fullName>
    </submittedName>
</protein>
<dbReference type="AlphaFoldDB" id="D3PXF4"/>
<dbReference type="RefSeq" id="WP_013016988.1">
    <property type="nucleotide sequence ID" value="NC_013947.1"/>
</dbReference>
<dbReference type="HOGENOM" id="CLU_983209_0_0_11"/>
<proteinExistence type="predicted"/>
<sequence>MPPQPSEVDSDDTATEPQWHDYVEQSLLPHWRRQAEAAYRAIRRVTRAEEATLDSLLRAIGAEGGEAVRSRLERAHFPDGGYDALILTAALDSGAVRITADWDSATVLETPDGTGFDPGVLAGALAKADRASVPDVLGGLTKAGIDLERASGGTTVADADTARAKGALANMKLDGRPHDLVVTDEGLLFLGCPKATDDGEKRLRLLLTAADGVKGLASRPDARWLPFEEFSRVRILKHSPIRAMVTLHDGTEHDFGWSWAGEQIGASDNLLDEVLSDMAQRLR</sequence>
<name>D3PXF4_STANL</name>
<dbReference type="KEGG" id="sna:Snas_1718"/>
<organism evidence="1 2">
    <name type="scientific">Stackebrandtia nassauensis (strain DSM 44728 / CIP 108903 / NRRL B-16338 / NBRC 102104 / LLR-40K-21)</name>
    <dbReference type="NCBI Taxonomy" id="446470"/>
    <lineage>
        <taxon>Bacteria</taxon>
        <taxon>Bacillati</taxon>
        <taxon>Actinomycetota</taxon>
        <taxon>Actinomycetes</taxon>
        <taxon>Glycomycetales</taxon>
        <taxon>Glycomycetaceae</taxon>
        <taxon>Stackebrandtia</taxon>
    </lineage>
</organism>